<dbReference type="InterPro" id="IPR010087">
    <property type="entry name" value="Flav_short"/>
</dbReference>
<dbReference type="EMBL" id="SRJC01000001">
    <property type="protein sequence ID" value="TGB03790.1"/>
    <property type="molecule type" value="Genomic_DNA"/>
</dbReference>
<evidence type="ECO:0000256" key="7">
    <source>
        <dbReference type="ARBA" id="ARBA00022982"/>
    </source>
</evidence>
<evidence type="ECO:0000256" key="4">
    <source>
        <dbReference type="ARBA" id="ARBA00022448"/>
    </source>
</evidence>
<keyword evidence="7 8" id="KW-0249">Electron transport</keyword>
<keyword evidence="11" id="KW-1185">Reference proteome</keyword>
<evidence type="ECO:0000256" key="8">
    <source>
        <dbReference type="RuleBase" id="RU367037"/>
    </source>
</evidence>
<dbReference type="Gene3D" id="3.40.50.360">
    <property type="match status" value="1"/>
</dbReference>
<dbReference type="NCBIfam" id="NF005246">
    <property type="entry name" value="PRK06756.1"/>
    <property type="match status" value="1"/>
</dbReference>
<dbReference type="PROSITE" id="PS50902">
    <property type="entry name" value="FLAVODOXIN_LIKE"/>
    <property type="match status" value="1"/>
</dbReference>
<dbReference type="Proteomes" id="UP000297982">
    <property type="component" value="Unassembled WGS sequence"/>
</dbReference>
<dbReference type="InterPro" id="IPR029039">
    <property type="entry name" value="Flavoprotein-like_sf"/>
</dbReference>
<keyword evidence="5 8" id="KW-0285">Flavoprotein</keyword>
<keyword evidence="4 8" id="KW-0813">Transport</keyword>
<sequence>MAHILIGFASMSGNTEDMADILASHLSSKHEVTLEEIDDIDPCTLTDYDAVLLGSYTWNDGDLPYEVEDFYDELEEVDLAELPVAVFGSGDTIYPMFCEAVHLLETRLKESGAAVVCNGLKIEMNPDTEAEVVTCREWAESFSSHLRISI</sequence>
<evidence type="ECO:0000313" key="10">
    <source>
        <dbReference type="EMBL" id="TGB03790.1"/>
    </source>
</evidence>
<dbReference type="PANTHER" id="PTHR42809:SF1">
    <property type="entry name" value="FLAVODOXIN 1"/>
    <property type="match status" value="1"/>
</dbReference>
<comment type="cofactor">
    <cofactor evidence="1 8">
        <name>FMN</name>
        <dbReference type="ChEBI" id="CHEBI:58210"/>
    </cofactor>
</comment>
<dbReference type="GO" id="GO:0010181">
    <property type="term" value="F:FMN binding"/>
    <property type="evidence" value="ECO:0007669"/>
    <property type="project" value="UniProtKB-UniRule"/>
</dbReference>
<dbReference type="GO" id="GO:0009055">
    <property type="term" value="F:electron transfer activity"/>
    <property type="evidence" value="ECO:0007669"/>
    <property type="project" value="UniProtKB-UniRule"/>
</dbReference>
<keyword evidence="6 8" id="KW-0288">FMN</keyword>
<accession>A0A4Z0H102</accession>
<reference evidence="10 11" key="1">
    <citation type="journal article" date="2003" name="Int. J. Syst. Evol. Microbiol.">
        <title>Halobacillus salinus sp. nov., isolated from a salt lake on the coast of the East Sea in Korea.</title>
        <authorList>
            <person name="Yoon J.H."/>
            <person name="Kang K.H."/>
            <person name="Park Y.H."/>
        </authorList>
    </citation>
    <scope>NUCLEOTIDE SEQUENCE [LARGE SCALE GENOMIC DNA]</scope>
    <source>
        <strain evidence="10 11">HSL-3</strain>
    </source>
</reference>
<evidence type="ECO:0000256" key="6">
    <source>
        <dbReference type="ARBA" id="ARBA00022643"/>
    </source>
</evidence>
<proteinExistence type="inferred from homology"/>
<dbReference type="InterPro" id="IPR008254">
    <property type="entry name" value="Flavodoxin/NO_synth"/>
</dbReference>
<dbReference type="RefSeq" id="WP_135326500.1">
    <property type="nucleotide sequence ID" value="NZ_SRJC01000001.1"/>
</dbReference>
<evidence type="ECO:0000256" key="2">
    <source>
        <dbReference type="ARBA" id="ARBA00003297"/>
    </source>
</evidence>
<dbReference type="PANTHER" id="PTHR42809">
    <property type="entry name" value="FLAVODOXIN 2"/>
    <property type="match status" value="1"/>
</dbReference>
<dbReference type="Pfam" id="PF00258">
    <property type="entry name" value="Flavodoxin_1"/>
    <property type="match status" value="1"/>
</dbReference>
<gene>
    <name evidence="10" type="ORF">E4663_01930</name>
</gene>
<name>A0A4Z0H102_9BACI</name>
<dbReference type="SUPFAM" id="SSF52218">
    <property type="entry name" value="Flavoproteins"/>
    <property type="match status" value="1"/>
</dbReference>
<evidence type="ECO:0000259" key="9">
    <source>
        <dbReference type="PROSITE" id="PS50902"/>
    </source>
</evidence>
<comment type="function">
    <text evidence="2 8">Low-potential electron donor to a number of redox enzymes.</text>
</comment>
<dbReference type="InterPro" id="IPR050619">
    <property type="entry name" value="Flavodoxin"/>
</dbReference>
<organism evidence="10 11">
    <name type="scientific">Halobacillus salinus</name>
    <dbReference type="NCBI Taxonomy" id="192814"/>
    <lineage>
        <taxon>Bacteria</taxon>
        <taxon>Bacillati</taxon>
        <taxon>Bacillota</taxon>
        <taxon>Bacilli</taxon>
        <taxon>Bacillales</taxon>
        <taxon>Bacillaceae</taxon>
        <taxon>Halobacillus</taxon>
    </lineage>
</organism>
<protein>
    <recommendedName>
        <fullName evidence="8">Flavodoxin</fullName>
    </recommendedName>
</protein>
<dbReference type="GO" id="GO:0016651">
    <property type="term" value="F:oxidoreductase activity, acting on NAD(P)H"/>
    <property type="evidence" value="ECO:0007669"/>
    <property type="project" value="UniProtKB-ARBA"/>
</dbReference>
<comment type="similarity">
    <text evidence="3 8">Belongs to the flavodoxin family.</text>
</comment>
<dbReference type="STRING" id="192814.GCA_900166575_00685"/>
<evidence type="ECO:0000256" key="1">
    <source>
        <dbReference type="ARBA" id="ARBA00001917"/>
    </source>
</evidence>
<dbReference type="AlphaFoldDB" id="A0A4Z0H102"/>
<comment type="caution">
    <text evidence="10">The sequence shown here is derived from an EMBL/GenBank/DDBJ whole genome shotgun (WGS) entry which is preliminary data.</text>
</comment>
<dbReference type="NCBIfam" id="NF005216">
    <property type="entry name" value="PRK06703.1"/>
    <property type="match status" value="1"/>
</dbReference>
<evidence type="ECO:0000256" key="5">
    <source>
        <dbReference type="ARBA" id="ARBA00022630"/>
    </source>
</evidence>
<dbReference type="NCBIfam" id="TIGR01753">
    <property type="entry name" value="flav_short"/>
    <property type="match status" value="1"/>
</dbReference>
<evidence type="ECO:0000256" key="3">
    <source>
        <dbReference type="ARBA" id="ARBA00005267"/>
    </source>
</evidence>
<feature type="domain" description="Flavodoxin-like" evidence="9">
    <location>
        <begin position="4"/>
        <end position="143"/>
    </location>
</feature>
<evidence type="ECO:0000313" key="11">
    <source>
        <dbReference type="Proteomes" id="UP000297982"/>
    </source>
</evidence>